<reference evidence="8" key="1">
    <citation type="submission" date="2020-11" db="EMBL/GenBank/DDBJ databases">
        <authorList>
            <consortium name="DOE Joint Genome Institute"/>
            <person name="Ahrendt S."/>
            <person name="Riley R."/>
            <person name="Andreopoulos W."/>
            <person name="Labutti K."/>
            <person name="Pangilinan J."/>
            <person name="Ruiz-Duenas F.J."/>
            <person name="Barrasa J.M."/>
            <person name="Sanchez-Garcia M."/>
            <person name="Camarero S."/>
            <person name="Miyauchi S."/>
            <person name="Serrano A."/>
            <person name="Linde D."/>
            <person name="Babiker R."/>
            <person name="Drula E."/>
            <person name="Ayuso-Fernandez I."/>
            <person name="Pacheco R."/>
            <person name="Padilla G."/>
            <person name="Ferreira P."/>
            <person name="Barriuso J."/>
            <person name="Kellner H."/>
            <person name="Castanera R."/>
            <person name="Alfaro M."/>
            <person name="Ramirez L."/>
            <person name="Pisabarro A.G."/>
            <person name="Kuo A."/>
            <person name="Tritt A."/>
            <person name="Lipzen A."/>
            <person name="He G."/>
            <person name="Yan M."/>
            <person name="Ng V."/>
            <person name="Cullen D."/>
            <person name="Martin F."/>
            <person name="Rosso M.-N."/>
            <person name="Henrissat B."/>
            <person name="Hibbett D."/>
            <person name="Martinez A.T."/>
            <person name="Grigoriev I.V."/>
        </authorList>
    </citation>
    <scope>NUCLEOTIDE SEQUENCE</scope>
    <source>
        <strain evidence="8">CBS 506.95</strain>
    </source>
</reference>
<dbReference type="Pfam" id="PF00271">
    <property type="entry name" value="Helicase_C"/>
    <property type="match status" value="1"/>
</dbReference>
<feature type="chain" id="PRO_5040157191" evidence="5">
    <location>
        <begin position="21"/>
        <end position="1359"/>
    </location>
</feature>
<dbReference type="InterPro" id="IPR000330">
    <property type="entry name" value="SNF2_N"/>
</dbReference>
<feature type="region of interest" description="Disordered" evidence="4">
    <location>
        <begin position="170"/>
        <end position="244"/>
    </location>
</feature>
<feature type="region of interest" description="Disordered" evidence="4">
    <location>
        <begin position="785"/>
        <end position="811"/>
    </location>
</feature>
<dbReference type="PROSITE" id="PS51192">
    <property type="entry name" value="HELICASE_ATP_BIND_1"/>
    <property type="match status" value="1"/>
</dbReference>
<evidence type="ECO:0000256" key="3">
    <source>
        <dbReference type="ARBA" id="ARBA00022840"/>
    </source>
</evidence>
<protein>
    <submittedName>
        <fullName evidence="8">P-loop containing nucleoside triphosphate hydrolase protein</fullName>
    </submittedName>
</protein>
<proteinExistence type="predicted"/>
<feature type="compositionally biased region" description="Low complexity" evidence="4">
    <location>
        <begin position="177"/>
        <end position="192"/>
    </location>
</feature>
<dbReference type="SMART" id="SM00490">
    <property type="entry name" value="HELICc"/>
    <property type="match status" value="1"/>
</dbReference>
<name>A0A9P6EIQ7_9AGAR</name>
<evidence type="ECO:0000313" key="8">
    <source>
        <dbReference type="EMBL" id="KAF9529815.1"/>
    </source>
</evidence>
<evidence type="ECO:0000256" key="1">
    <source>
        <dbReference type="ARBA" id="ARBA00022741"/>
    </source>
</evidence>
<keyword evidence="2 8" id="KW-0378">Hydrolase</keyword>
<dbReference type="OrthoDB" id="3270319at2759"/>
<dbReference type="GO" id="GO:0016787">
    <property type="term" value="F:hydrolase activity"/>
    <property type="evidence" value="ECO:0007669"/>
    <property type="project" value="UniProtKB-KW"/>
</dbReference>
<sequence>MSNLSPSSLFLIFYLTYLDAPLTPRSAAVDILGVDTPWDSNDLVLPGLTPAEAEVVKMFFTLVGSLDRENLCVLLGGLQYLDEDLRRAEKVYARWYSKTLARRIRAWIWLKFKELGVMGNVALQQRSVHECAETIAPRLCAIVVGLASGVQVAPEVVPFIKPHLEALRESEQRRSVPLATPTAPEAPPLSLARTIPTAKANPSLSLPRSQPKPKPKTKANTSQPKNAVVSTSRIPKPKAPQQPLVAKSLTVDGRFYDVDSALGNCRVQMQRIAQWRRKNPAPVIPLDTLWEPQSPKGSVGVTGIDELDDTQLAAFFGRAWRFPTLFAAYRSIDDPHNTSWNKPTSKEERNHFFNPSPGFTRVRLEQHQLVALCALFHRSFSRLKRKPGEPAPTNVLVADTMGFGKTILGLAFIAEIMFLRAAELLKDIISTEEADAAYPAFIAEDERFSFMDHGAVRGLPHLIIVPNALLAQWISEIRRFFMCGFVDIFEVPRKQEEYAEMFLDPDGPYHQSPLDDGFKIVVCTDTTFTHFCKAHYNPDVDRGTIPEEKGKILTTAASDSFLTMDFNVALIDEAHDMRGGKGAKYTGLCALPSKAIFIVAFTGTPIYAQPHDALNIFRVLAIRGLHGPAAQAFLQQHNRIISRARHADDNDSVTEVEEQNGPTSLQLWAIAQAEEPEDDDSAPSAVVLAKVDMCKAMFRRAGHAMIRRTHTSTGADGTLIVKVPPKLSIHYHVVFAPAEQSSLNSLIDPSRKTRAVMIEGQRIQITTANFMSIYRTEVSFPLFPGGPSSSQASRRGSQSSQPPKKKRGKTAVGEVKYKPFTSLSDFTARAGTKLKHLVRLLSYLLADDEALPVTQFDRSSSEMIYPALPIRDTAPPRTRKIIVSIAFTMMVKAFLSAFALHNISAITFTGKATAYQRVRILKQWKSSKTSRVLLMSQVGAVGLNLTEASVVIHYDIHWSELHEDQIDARACRYGQTRTVHCYHIIGKRSSDVFMDTNAREKPLFLAALTQQDDDYEEEAGDTAQNPIELIDDEAVEASADEDEEPFEVSPDEDEEPFEVSPDEDEAGQVHHSSPFVTKAKLLSAQWTYSDGPQGGSGLSAAAKRNLVTAGTLTCSSPKPPQRESLSPTTRRNVNSRDDSDDDMDIYGPYSPPLIQRALSDLARLSITPRPSASQRLSGELTPPPPGQWHLAIRSPTADPDATQLATPPPPVLTPPPRRLDHPSTYLSPQPPGDSYRISPLPKSGTPFDLTFVHDNDFEGMGLGENDPENDRDWDDERGEFDDFDNQPNQQYFGDDPVASNRDSDGEMDVDGPGGNSDGEMDLDDEYHANNDDDRPPMRLTMPTRNFAKASYNPFFNYRS</sequence>
<keyword evidence="1" id="KW-0547">Nucleotide-binding</keyword>
<feature type="compositionally biased region" description="Basic and acidic residues" evidence="4">
    <location>
        <begin position="1325"/>
        <end position="1336"/>
    </location>
</feature>
<feature type="domain" description="Helicase C-terminal" evidence="7">
    <location>
        <begin position="852"/>
        <end position="1030"/>
    </location>
</feature>
<feature type="region of interest" description="Disordered" evidence="4">
    <location>
        <begin position="1037"/>
        <end position="1072"/>
    </location>
</feature>
<dbReference type="InterPro" id="IPR038718">
    <property type="entry name" value="SNF2-like_sf"/>
</dbReference>
<evidence type="ECO:0000256" key="2">
    <source>
        <dbReference type="ARBA" id="ARBA00022801"/>
    </source>
</evidence>
<dbReference type="PANTHER" id="PTHR45626">
    <property type="entry name" value="TRANSCRIPTION TERMINATION FACTOR 2-RELATED"/>
    <property type="match status" value="1"/>
</dbReference>
<feature type="compositionally biased region" description="Polar residues" evidence="4">
    <location>
        <begin position="218"/>
        <end position="233"/>
    </location>
</feature>
<dbReference type="PANTHER" id="PTHR45626:SF16">
    <property type="entry name" value="ATP-DEPENDENT HELICASE ULS1"/>
    <property type="match status" value="1"/>
</dbReference>
<feature type="signal peptide" evidence="5">
    <location>
        <begin position="1"/>
        <end position="20"/>
    </location>
</feature>
<evidence type="ECO:0000313" key="9">
    <source>
        <dbReference type="Proteomes" id="UP000807306"/>
    </source>
</evidence>
<gene>
    <name evidence="8" type="ORF">CPB83DRAFT_834691</name>
</gene>
<comment type="caution">
    <text evidence="8">The sequence shown here is derived from an EMBL/GenBank/DDBJ whole genome shotgun (WGS) entry which is preliminary data.</text>
</comment>
<feature type="compositionally biased region" description="Acidic residues" evidence="4">
    <location>
        <begin position="1037"/>
        <end position="1066"/>
    </location>
</feature>
<organism evidence="8 9">
    <name type="scientific">Crepidotus variabilis</name>
    <dbReference type="NCBI Taxonomy" id="179855"/>
    <lineage>
        <taxon>Eukaryota</taxon>
        <taxon>Fungi</taxon>
        <taxon>Dikarya</taxon>
        <taxon>Basidiomycota</taxon>
        <taxon>Agaricomycotina</taxon>
        <taxon>Agaricomycetes</taxon>
        <taxon>Agaricomycetidae</taxon>
        <taxon>Agaricales</taxon>
        <taxon>Agaricineae</taxon>
        <taxon>Crepidotaceae</taxon>
        <taxon>Crepidotus</taxon>
    </lineage>
</organism>
<dbReference type="Gene3D" id="3.40.50.300">
    <property type="entry name" value="P-loop containing nucleotide triphosphate hydrolases"/>
    <property type="match status" value="1"/>
</dbReference>
<keyword evidence="9" id="KW-1185">Reference proteome</keyword>
<dbReference type="InterPro" id="IPR014001">
    <property type="entry name" value="Helicase_ATP-bd"/>
</dbReference>
<dbReference type="InterPro" id="IPR049730">
    <property type="entry name" value="SNF2/RAD54-like_C"/>
</dbReference>
<feature type="compositionally biased region" description="Pro residues" evidence="4">
    <location>
        <begin position="1206"/>
        <end position="1216"/>
    </location>
</feature>
<dbReference type="InterPro" id="IPR001650">
    <property type="entry name" value="Helicase_C-like"/>
</dbReference>
<evidence type="ECO:0000259" key="7">
    <source>
        <dbReference type="PROSITE" id="PS51194"/>
    </source>
</evidence>
<dbReference type="GO" id="GO:0006281">
    <property type="term" value="P:DNA repair"/>
    <property type="evidence" value="ECO:0007669"/>
    <property type="project" value="TreeGrafter"/>
</dbReference>
<evidence type="ECO:0000256" key="5">
    <source>
        <dbReference type="SAM" id="SignalP"/>
    </source>
</evidence>
<feature type="compositionally biased region" description="Polar residues" evidence="4">
    <location>
        <begin position="1123"/>
        <end position="1132"/>
    </location>
</feature>
<dbReference type="SMART" id="SM00487">
    <property type="entry name" value="DEXDc"/>
    <property type="match status" value="1"/>
</dbReference>
<dbReference type="EMBL" id="MU157843">
    <property type="protein sequence ID" value="KAF9529815.1"/>
    <property type="molecule type" value="Genomic_DNA"/>
</dbReference>
<feature type="domain" description="Helicase ATP-binding" evidence="6">
    <location>
        <begin position="386"/>
        <end position="623"/>
    </location>
</feature>
<keyword evidence="5" id="KW-0732">Signal</keyword>
<dbReference type="InterPro" id="IPR027417">
    <property type="entry name" value="P-loop_NTPase"/>
</dbReference>
<feature type="compositionally biased region" description="Low complexity" evidence="4">
    <location>
        <begin position="785"/>
        <end position="802"/>
    </location>
</feature>
<dbReference type="GO" id="GO:0005524">
    <property type="term" value="F:ATP binding"/>
    <property type="evidence" value="ECO:0007669"/>
    <property type="project" value="UniProtKB-KW"/>
</dbReference>
<accession>A0A9P6EIQ7</accession>
<dbReference type="PROSITE" id="PS51194">
    <property type="entry name" value="HELICASE_CTER"/>
    <property type="match status" value="1"/>
</dbReference>
<evidence type="ECO:0000256" key="4">
    <source>
        <dbReference type="SAM" id="MobiDB-lite"/>
    </source>
</evidence>
<dbReference type="Proteomes" id="UP000807306">
    <property type="component" value="Unassembled WGS sequence"/>
</dbReference>
<dbReference type="GO" id="GO:0008094">
    <property type="term" value="F:ATP-dependent activity, acting on DNA"/>
    <property type="evidence" value="ECO:0007669"/>
    <property type="project" value="TreeGrafter"/>
</dbReference>
<dbReference type="SUPFAM" id="SSF52540">
    <property type="entry name" value="P-loop containing nucleoside triphosphate hydrolases"/>
    <property type="match status" value="2"/>
</dbReference>
<dbReference type="CDD" id="cd18793">
    <property type="entry name" value="SF2_C_SNF"/>
    <property type="match status" value="1"/>
</dbReference>
<dbReference type="GO" id="GO:0005634">
    <property type="term" value="C:nucleus"/>
    <property type="evidence" value="ECO:0007669"/>
    <property type="project" value="TreeGrafter"/>
</dbReference>
<feature type="compositionally biased region" description="Acidic residues" evidence="4">
    <location>
        <begin position="1265"/>
        <end position="1284"/>
    </location>
</feature>
<evidence type="ECO:0000259" key="6">
    <source>
        <dbReference type="PROSITE" id="PS51192"/>
    </source>
</evidence>
<feature type="region of interest" description="Disordered" evidence="4">
    <location>
        <begin position="1165"/>
        <end position="1345"/>
    </location>
</feature>
<keyword evidence="3" id="KW-0067">ATP-binding</keyword>
<dbReference type="Gene3D" id="3.40.50.10810">
    <property type="entry name" value="Tandem AAA-ATPase domain"/>
    <property type="match status" value="1"/>
</dbReference>
<feature type="region of interest" description="Disordered" evidence="4">
    <location>
        <begin position="1109"/>
        <end position="1152"/>
    </location>
</feature>
<dbReference type="Pfam" id="PF00176">
    <property type="entry name" value="SNF2-rel_dom"/>
    <property type="match status" value="1"/>
</dbReference>
<dbReference type="InterPro" id="IPR050628">
    <property type="entry name" value="SNF2_RAD54_helicase_TF"/>
</dbReference>